<evidence type="ECO:0000313" key="2">
    <source>
        <dbReference type="EMBL" id="EAX95648.1"/>
    </source>
</evidence>
<dbReference type="AlphaFoldDB" id="A2FHH2"/>
<dbReference type="EMBL" id="DS113795">
    <property type="protein sequence ID" value="EAX95648.1"/>
    <property type="molecule type" value="Genomic_DNA"/>
</dbReference>
<evidence type="ECO:0000259" key="1">
    <source>
        <dbReference type="Pfam" id="PF04111"/>
    </source>
</evidence>
<proteinExistence type="predicted"/>
<dbReference type="Gene3D" id="1.10.418.40">
    <property type="entry name" value="Autophagy protein 6/Beclin 1"/>
    <property type="match status" value="1"/>
</dbReference>
<dbReference type="SMR" id="A2FHH2"/>
<dbReference type="Proteomes" id="UP000001542">
    <property type="component" value="Unassembled WGS sequence"/>
</dbReference>
<reference evidence="2" key="1">
    <citation type="submission" date="2006-10" db="EMBL/GenBank/DDBJ databases">
        <authorList>
            <person name="Amadeo P."/>
            <person name="Zhao Q."/>
            <person name="Wortman J."/>
            <person name="Fraser-Liggett C."/>
            <person name="Carlton J."/>
        </authorList>
    </citation>
    <scope>NUCLEOTIDE SEQUENCE</scope>
    <source>
        <strain evidence="2">G3</strain>
    </source>
</reference>
<keyword evidence="3" id="KW-1185">Reference proteome</keyword>
<feature type="domain" description="Atg6 BARA" evidence="1">
    <location>
        <begin position="165"/>
        <end position="317"/>
    </location>
</feature>
<sequence length="324" mass="37666">MNIPENSIITQCTKCGALVVITADTYKDMEKYINKPIPNQFKSKLKTMENLPFYEQFMNSMKRSRQYRLSLFPLCMKCIDSLSKFEEKYDKIISETISAVNGSTHQIYQCRAYMNDVQNADMPEIPTRIIYQNDIDERSGSFEKKPVPRTEQPKMSPYFALLFFAYKISVSDFFGVINSMRVGTLEQYPVPVEEIQNGLYCIIRILMNLFSSLRLPTSYITLSKNIVFHIQNQNLEFNYPTSRKEYKPFNVCLSKMMEMFELAFDFLSKKGTIGPNLIVSAEKKIGDIDYTLHSNDTVGFTLAMRALLIDIKTVQVYQYKSHFR</sequence>
<dbReference type="RefSeq" id="XP_001308578.1">
    <property type="nucleotide sequence ID" value="XM_001308577.1"/>
</dbReference>
<reference evidence="2" key="2">
    <citation type="journal article" date="2007" name="Science">
        <title>Draft genome sequence of the sexually transmitted pathogen Trichomonas vaginalis.</title>
        <authorList>
            <person name="Carlton J.M."/>
            <person name="Hirt R.P."/>
            <person name="Silva J.C."/>
            <person name="Delcher A.L."/>
            <person name="Schatz M."/>
            <person name="Zhao Q."/>
            <person name="Wortman J.R."/>
            <person name="Bidwell S.L."/>
            <person name="Alsmark U.C.M."/>
            <person name="Besteiro S."/>
            <person name="Sicheritz-Ponten T."/>
            <person name="Noel C.J."/>
            <person name="Dacks J.B."/>
            <person name="Foster P.G."/>
            <person name="Simillion C."/>
            <person name="Van de Peer Y."/>
            <person name="Miranda-Saavedra D."/>
            <person name="Barton G.J."/>
            <person name="Westrop G.D."/>
            <person name="Mueller S."/>
            <person name="Dessi D."/>
            <person name="Fiori P.L."/>
            <person name="Ren Q."/>
            <person name="Paulsen I."/>
            <person name="Zhang H."/>
            <person name="Bastida-Corcuera F.D."/>
            <person name="Simoes-Barbosa A."/>
            <person name="Brown M.T."/>
            <person name="Hayes R.D."/>
            <person name="Mukherjee M."/>
            <person name="Okumura C.Y."/>
            <person name="Schneider R."/>
            <person name="Smith A.J."/>
            <person name="Vanacova S."/>
            <person name="Villalvazo M."/>
            <person name="Haas B.J."/>
            <person name="Pertea M."/>
            <person name="Feldblyum T.V."/>
            <person name="Utterback T.R."/>
            <person name="Shu C.L."/>
            <person name="Osoegawa K."/>
            <person name="de Jong P.J."/>
            <person name="Hrdy I."/>
            <person name="Horvathova L."/>
            <person name="Zubacova Z."/>
            <person name="Dolezal P."/>
            <person name="Malik S.B."/>
            <person name="Logsdon J.M. Jr."/>
            <person name="Henze K."/>
            <person name="Gupta A."/>
            <person name="Wang C.C."/>
            <person name="Dunne R.L."/>
            <person name="Upcroft J.A."/>
            <person name="Upcroft P."/>
            <person name="White O."/>
            <person name="Salzberg S.L."/>
            <person name="Tang P."/>
            <person name="Chiu C.-H."/>
            <person name="Lee Y.-S."/>
            <person name="Embley T.M."/>
            <person name="Coombs G.H."/>
            <person name="Mottram J.C."/>
            <person name="Tachezy J."/>
            <person name="Fraser-Liggett C.M."/>
            <person name="Johnson P.J."/>
        </authorList>
    </citation>
    <scope>NUCLEOTIDE SEQUENCE [LARGE SCALE GENOMIC DNA]</scope>
    <source>
        <strain evidence="2">G3</strain>
    </source>
</reference>
<dbReference type="Pfam" id="PF04111">
    <property type="entry name" value="APG6"/>
    <property type="match status" value="1"/>
</dbReference>
<dbReference type="KEGG" id="tva:4753405"/>
<accession>A2FHH2</accession>
<dbReference type="VEuPathDB" id="TrichDB:TVAG_045360"/>
<evidence type="ECO:0000313" key="3">
    <source>
        <dbReference type="Proteomes" id="UP000001542"/>
    </source>
</evidence>
<organism evidence="2 3">
    <name type="scientific">Trichomonas vaginalis (strain ATCC PRA-98 / G3)</name>
    <dbReference type="NCBI Taxonomy" id="412133"/>
    <lineage>
        <taxon>Eukaryota</taxon>
        <taxon>Metamonada</taxon>
        <taxon>Parabasalia</taxon>
        <taxon>Trichomonadida</taxon>
        <taxon>Trichomonadidae</taxon>
        <taxon>Trichomonas</taxon>
    </lineage>
</organism>
<dbReference type="VEuPathDB" id="TrichDB:TVAGG3_0895490"/>
<protein>
    <recommendedName>
        <fullName evidence="1">Atg6 BARA domain-containing protein</fullName>
    </recommendedName>
</protein>
<dbReference type="InterPro" id="IPR038274">
    <property type="entry name" value="Atg6/Beclin_C_sf"/>
</dbReference>
<dbReference type="InterPro" id="IPR040455">
    <property type="entry name" value="Atg6_BARA"/>
</dbReference>
<gene>
    <name evidence="2" type="ORF">TVAG_045360</name>
</gene>
<dbReference type="InParanoid" id="A2FHH2"/>
<name>A2FHH2_TRIV3</name>